<dbReference type="GO" id="GO:0000139">
    <property type="term" value="C:Golgi membrane"/>
    <property type="evidence" value="ECO:0007669"/>
    <property type="project" value="InterPro"/>
</dbReference>
<keyword evidence="4 5" id="KW-0472">Membrane</keyword>
<evidence type="ECO:0000256" key="1">
    <source>
        <dbReference type="ARBA" id="ARBA00004141"/>
    </source>
</evidence>
<evidence type="ECO:0000256" key="3">
    <source>
        <dbReference type="ARBA" id="ARBA00022989"/>
    </source>
</evidence>
<dbReference type="PANTHER" id="PTHR10231">
    <property type="entry name" value="NUCLEOTIDE-SUGAR TRANSMEMBRANE TRANSPORTER"/>
    <property type="match status" value="1"/>
</dbReference>
<evidence type="ECO:0000313" key="7">
    <source>
        <dbReference type="Proteomes" id="UP001265746"/>
    </source>
</evidence>
<accession>A0AAD9W7V9</accession>
<keyword evidence="2 5" id="KW-0812">Transmembrane</keyword>
<dbReference type="GO" id="GO:0015165">
    <property type="term" value="F:pyrimidine nucleotide-sugar transmembrane transporter activity"/>
    <property type="evidence" value="ECO:0007669"/>
    <property type="project" value="InterPro"/>
</dbReference>
<dbReference type="Proteomes" id="UP001265746">
    <property type="component" value="Unassembled WGS sequence"/>
</dbReference>
<keyword evidence="3 5" id="KW-1133">Transmembrane helix</keyword>
<evidence type="ECO:0008006" key="8">
    <source>
        <dbReference type="Google" id="ProtNLM"/>
    </source>
</evidence>
<name>A0AAD9W7V9_PHOAM</name>
<reference evidence="6" key="1">
    <citation type="submission" date="2023-06" db="EMBL/GenBank/DDBJ databases">
        <authorList>
            <person name="Noh H."/>
        </authorList>
    </citation>
    <scope>NUCLEOTIDE SEQUENCE</scope>
    <source>
        <strain evidence="6">DUCC20226</strain>
    </source>
</reference>
<comment type="subcellular location">
    <subcellularLocation>
        <location evidence="1">Membrane</location>
        <topology evidence="1">Multi-pass membrane protein</topology>
    </subcellularLocation>
</comment>
<dbReference type="InterPro" id="IPR037185">
    <property type="entry name" value="EmrE-like"/>
</dbReference>
<dbReference type="SUPFAM" id="SSF103481">
    <property type="entry name" value="Multidrug resistance efflux transporter EmrE"/>
    <property type="match status" value="1"/>
</dbReference>
<dbReference type="NCBIfam" id="TIGR00803">
    <property type="entry name" value="nst"/>
    <property type="match status" value="1"/>
</dbReference>
<keyword evidence="7" id="KW-1185">Reference proteome</keyword>
<gene>
    <name evidence="6" type="ORF">N8I77_001125</name>
</gene>
<evidence type="ECO:0000256" key="5">
    <source>
        <dbReference type="SAM" id="Phobius"/>
    </source>
</evidence>
<evidence type="ECO:0000256" key="4">
    <source>
        <dbReference type="ARBA" id="ARBA00023136"/>
    </source>
</evidence>
<dbReference type="EMBL" id="JAUJFL010000001">
    <property type="protein sequence ID" value="KAK2614280.1"/>
    <property type="molecule type" value="Genomic_DNA"/>
</dbReference>
<protein>
    <recommendedName>
        <fullName evidence="8">UDP-galactose transporter</fullName>
    </recommendedName>
</protein>
<feature type="transmembrane region" description="Helical" evidence="5">
    <location>
        <begin position="191"/>
        <end position="212"/>
    </location>
</feature>
<evidence type="ECO:0000313" key="6">
    <source>
        <dbReference type="EMBL" id="KAK2614280.1"/>
    </source>
</evidence>
<proteinExistence type="predicted"/>
<comment type="caution">
    <text evidence="6">The sequence shown here is derived from an EMBL/GenBank/DDBJ whole genome shotgun (WGS) entry which is preliminary data.</text>
</comment>
<evidence type="ECO:0000256" key="2">
    <source>
        <dbReference type="ARBA" id="ARBA00022692"/>
    </source>
</evidence>
<feature type="transmembrane region" description="Helical" evidence="5">
    <location>
        <begin position="224"/>
        <end position="245"/>
    </location>
</feature>
<sequence>MINHQLQHKLQTRSINDAVQYEPLSAVVLSEGLKIAISVASAAYSFFQNTASNSTPPSSFLSHICNGHDSSAVPAFLYTLSATSQSLGAYNLDILPYLMLSQVKLILTPVFSRVLLKQTLQPQQWLCLVIMAIGMVLFQLGSAAHPSIGPRVDDAGKDMLFGIVAMVVAGLCSAFAGVYMEAVLKNSEHSFMVRNAQLAAYTCLCALGGLMWQSDLGLRGCFRGYTILVWALVLLQAMGGFLVSWAVRIASTIAKSYAQSLGFLAALTIPLVLSRHKLNTELYCGIALVLGGVFGSLWKNEASNVSAEQGRDGKPREESLV</sequence>
<feature type="transmembrane region" description="Helical" evidence="5">
    <location>
        <begin position="160"/>
        <end position="179"/>
    </location>
</feature>
<organism evidence="6 7">
    <name type="scientific">Phomopsis amygdali</name>
    <name type="common">Fusicoccum amygdali</name>
    <dbReference type="NCBI Taxonomy" id="1214568"/>
    <lineage>
        <taxon>Eukaryota</taxon>
        <taxon>Fungi</taxon>
        <taxon>Dikarya</taxon>
        <taxon>Ascomycota</taxon>
        <taxon>Pezizomycotina</taxon>
        <taxon>Sordariomycetes</taxon>
        <taxon>Sordariomycetidae</taxon>
        <taxon>Diaporthales</taxon>
        <taxon>Diaporthaceae</taxon>
        <taxon>Diaporthe</taxon>
    </lineage>
</organism>
<feature type="transmembrane region" description="Helical" evidence="5">
    <location>
        <begin position="125"/>
        <end position="148"/>
    </location>
</feature>
<dbReference type="AlphaFoldDB" id="A0AAD9W7V9"/>
<dbReference type="Pfam" id="PF04142">
    <property type="entry name" value="Nuc_sug_transp"/>
    <property type="match status" value="1"/>
</dbReference>
<dbReference type="InterPro" id="IPR007271">
    <property type="entry name" value="Nuc_sug_transpt"/>
</dbReference>